<dbReference type="Gene3D" id="1.25.40.10">
    <property type="entry name" value="Tetratricopeptide repeat domain"/>
    <property type="match status" value="1"/>
</dbReference>
<organism evidence="1 2">
    <name type="scientific">Shewanella phaeophyticola</name>
    <dbReference type="NCBI Taxonomy" id="2978345"/>
    <lineage>
        <taxon>Bacteria</taxon>
        <taxon>Pseudomonadati</taxon>
        <taxon>Pseudomonadota</taxon>
        <taxon>Gammaproteobacteria</taxon>
        <taxon>Alteromonadales</taxon>
        <taxon>Shewanellaceae</taxon>
        <taxon>Shewanella</taxon>
    </lineage>
</organism>
<dbReference type="SMART" id="SM00671">
    <property type="entry name" value="SEL1"/>
    <property type="match status" value="2"/>
</dbReference>
<accession>A0ABT2P719</accession>
<protein>
    <recommendedName>
        <fullName evidence="3">Sel1 repeat family protein</fullName>
    </recommendedName>
</protein>
<dbReference type="InterPro" id="IPR011990">
    <property type="entry name" value="TPR-like_helical_dom_sf"/>
</dbReference>
<evidence type="ECO:0000313" key="2">
    <source>
        <dbReference type="Proteomes" id="UP001431192"/>
    </source>
</evidence>
<dbReference type="InterPro" id="IPR006597">
    <property type="entry name" value="Sel1-like"/>
</dbReference>
<proteinExistence type="predicted"/>
<dbReference type="SUPFAM" id="SSF81901">
    <property type="entry name" value="HCP-like"/>
    <property type="match status" value="1"/>
</dbReference>
<sequence>MANLGEIYLNGEGVAVDRELGISWLTKAAERGQNDAQYLLGQGLITNQQQAAGEQWIKKSAEAGNKKAIQYLTEHQ</sequence>
<evidence type="ECO:0008006" key="3">
    <source>
        <dbReference type="Google" id="ProtNLM"/>
    </source>
</evidence>
<keyword evidence="2" id="KW-1185">Reference proteome</keyword>
<evidence type="ECO:0000313" key="1">
    <source>
        <dbReference type="EMBL" id="MCT8988455.1"/>
    </source>
</evidence>
<name>A0ABT2P719_9GAMM</name>
<dbReference type="Pfam" id="PF08238">
    <property type="entry name" value="Sel1"/>
    <property type="match status" value="2"/>
</dbReference>
<comment type="caution">
    <text evidence="1">The sequence shown here is derived from an EMBL/GenBank/DDBJ whole genome shotgun (WGS) entry which is preliminary data.</text>
</comment>
<dbReference type="Proteomes" id="UP001431192">
    <property type="component" value="Unassembled WGS sequence"/>
</dbReference>
<dbReference type="EMBL" id="JAODOQ010000001">
    <property type="protein sequence ID" value="MCT8988455.1"/>
    <property type="molecule type" value="Genomic_DNA"/>
</dbReference>
<dbReference type="RefSeq" id="WP_261734545.1">
    <property type="nucleotide sequence ID" value="NZ_JAODOQ010000001.1"/>
</dbReference>
<reference evidence="1" key="1">
    <citation type="submission" date="2022-09" db="EMBL/GenBank/DDBJ databases">
        <title>Shewanella sp. KJ10-1 sp.nov, isolated from marine algae.</title>
        <authorList>
            <person name="Butt M."/>
            <person name="Lee J.K."/>
            <person name="Kim J.M."/>
            <person name="Choi D.G."/>
        </authorList>
    </citation>
    <scope>NUCLEOTIDE SEQUENCE</scope>
    <source>
        <strain evidence="1">KJ10-1</strain>
    </source>
</reference>
<gene>
    <name evidence="1" type="ORF">N4T56_20900</name>
</gene>